<evidence type="ECO:0000256" key="4">
    <source>
        <dbReference type="ARBA" id="ARBA00023125"/>
    </source>
</evidence>
<dbReference type="SMART" id="SM00382">
    <property type="entry name" value="AAA"/>
    <property type="match status" value="1"/>
</dbReference>
<keyword evidence="10" id="KW-1185">Reference proteome</keyword>
<dbReference type="PRINTS" id="PR01590">
    <property type="entry name" value="HTHFIS"/>
</dbReference>
<dbReference type="CDD" id="cd00009">
    <property type="entry name" value="AAA"/>
    <property type="match status" value="1"/>
</dbReference>
<dbReference type="GO" id="GO:0005524">
    <property type="term" value="F:ATP binding"/>
    <property type="evidence" value="ECO:0007669"/>
    <property type="project" value="UniProtKB-KW"/>
</dbReference>
<feature type="modified residue" description="4-aspartylphosphate" evidence="6">
    <location>
        <position position="56"/>
    </location>
</feature>
<evidence type="ECO:0000256" key="6">
    <source>
        <dbReference type="PROSITE-ProRule" id="PRU00169"/>
    </source>
</evidence>
<dbReference type="InterPro" id="IPR027417">
    <property type="entry name" value="P-loop_NTPase"/>
</dbReference>
<dbReference type="FunFam" id="3.40.50.300:FF:000006">
    <property type="entry name" value="DNA-binding transcriptional regulator NtrC"/>
    <property type="match status" value="1"/>
</dbReference>
<organism evidence="9 10">
    <name type="scientific">Albidiferax ferrireducens (strain ATCC BAA-621 / DSM 15236 / T118)</name>
    <name type="common">Rhodoferax ferrireducens</name>
    <dbReference type="NCBI Taxonomy" id="338969"/>
    <lineage>
        <taxon>Bacteria</taxon>
        <taxon>Pseudomonadati</taxon>
        <taxon>Pseudomonadota</taxon>
        <taxon>Betaproteobacteria</taxon>
        <taxon>Burkholderiales</taxon>
        <taxon>Comamonadaceae</taxon>
        <taxon>Rhodoferax</taxon>
    </lineage>
</organism>
<dbReference type="SUPFAM" id="SSF52172">
    <property type="entry name" value="CheY-like"/>
    <property type="match status" value="1"/>
</dbReference>
<dbReference type="InterPro" id="IPR003593">
    <property type="entry name" value="AAA+_ATPase"/>
</dbReference>
<dbReference type="SUPFAM" id="SSF52540">
    <property type="entry name" value="P-loop containing nucleoside triphosphate hydrolases"/>
    <property type="match status" value="1"/>
</dbReference>
<dbReference type="Pfam" id="PF00072">
    <property type="entry name" value="Response_reg"/>
    <property type="match status" value="1"/>
</dbReference>
<keyword evidence="4" id="KW-0238">DNA-binding</keyword>
<dbReference type="InterPro" id="IPR002197">
    <property type="entry name" value="HTH_Fis"/>
</dbReference>
<accession>Q21R03</accession>
<evidence type="ECO:0000256" key="2">
    <source>
        <dbReference type="ARBA" id="ARBA00022840"/>
    </source>
</evidence>
<evidence type="ECO:0000256" key="3">
    <source>
        <dbReference type="ARBA" id="ARBA00023015"/>
    </source>
</evidence>
<dbReference type="InterPro" id="IPR002078">
    <property type="entry name" value="Sigma_54_int"/>
</dbReference>
<dbReference type="HOGENOM" id="CLU_000445_0_6_4"/>
<sequence>MSGRAPLAVLVVDDEQRSLETLKRTLDDHFTVFTASSAEQGNAVMAQELVQIVLSDQRMPGTSGVAFLRGVRAQWPNTVRLILSGYTEAEDIITGINEAGIWQYLLKPWHPDQLLLTLQSAGELWRLQQENQRLTLELRASPENLALRVFSLRQKAKALAGFDKLIRADSSPLNEVCALAERVAGHDLSVLITGESGTGKELLARAIHYASARAEQPFVVENCGAMPDTLLESELFGHKRGAFTGATDTHIGLFQQADGGTLFLDEIGETSPAFQVKLLRALQEGEIRPVGSPRSVGVDVRLIAATNRDLEADVASGRFREDLYYRVAGITLYLPALRERAQDIEPIVTDMLKKSPLVGRRMSREALNLLTRHAWPGNVRELQNEIRRALALGDGPVLGAELLSPRVRQTAALPDPVSDAVEEESGQLKHHLDRMEAQLIRDAMLRHKGNKTHAADELGLTRVGLRMKMMRLGLG</sequence>
<feature type="domain" description="Sigma-54 factor interaction" evidence="7">
    <location>
        <begin position="166"/>
        <end position="391"/>
    </location>
</feature>
<keyword evidence="5" id="KW-0804">Transcription</keyword>
<dbReference type="RefSeq" id="WP_011466362.1">
    <property type="nucleotide sequence ID" value="NC_007908.1"/>
</dbReference>
<dbReference type="InterPro" id="IPR025943">
    <property type="entry name" value="Sigma_54_int_dom_ATP-bd_2"/>
</dbReference>
<dbReference type="InterPro" id="IPR058031">
    <property type="entry name" value="AAA_lid_NorR"/>
</dbReference>
<gene>
    <name evidence="9" type="ordered locus">Rfer_4102</name>
</gene>
<dbReference type="GO" id="GO:0000160">
    <property type="term" value="P:phosphorelay signal transduction system"/>
    <property type="evidence" value="ECO:0007669"/>
    <property type="project" value="InterPro"/>
</dbReference>
<dbReference type="KEGG" id="rfr:Rfer_4102"/>
<keyword evidence="2" id="KW-0067">ATP-binding</keyword>
<reference evidence="10" key="1">
    <citation type="submission" date="2006-02" db="EMBL/GenBank/DDBJ databases">
        <title>Complete sequence of chromosome of Rhodoferax ferrireducens DSM 15236.</title>
        <authorList>
            <person name="Copeland A."/>
            <person name="Lucas S."/>
            <person name="Lapidus A."/>
            <person name="Barry K."/>
            <person name="Detter J.C."/>
            <person name="Glavina del Rio T."/>
            <person name="Hammon N."/>
            <person name="Israni S."/>
            <person name="Pitluck S."/>
            <person name="Brettin T."/>
            <person name="Bruce D."/>
            <person name="Han C."/>
            <person name="Tapia R."/>
            <person name="Gilna P."/>
            <person name="Kiss H."/>
            <person name="Schmutz J."/>
            <person name="Larimer F."/>
            <person name="Land M."/>
            <person name="Kyrpides N."/>
            <person name="Ivanova N."/>
            <person name="Richardson P."/>
        </authorList>
    </citation>
    <scope>NUCLEOTIDE SEQUENCE [LARGE SCALE GENOMIC DNA]</scope>
    <source>
        <strain evidence="10">ATCC BAA-621 / DSM 15236 / T118</strain>
    </source>
</reference>
<evidence type="ECO:0000259" key="7">
    <source>
        <dbReference type="PROSITE" id="PS50045"/>
    </source>
</evidence>
<dbReference type="STRING" id="338969.Rfer_4102"/>
<proteinExistence type="predicted"/>
<evidence type="ECO:0000256" key="1">
    <source>
        <dbReference type="ARBA" id="ARBA00022741"/>
    </source>
</evidence>
<dbReference type="InterPro" id="IPR001789">
    <property type="entry name" value="Sig_transdc_resp-reg_receiver"/>
</dbReference>
<dbReference type="PANTHER" id="PTHR32071">
    <property type="entry name" value="TRANSCRIPTIONAL REGULATORY PROTEIN"/>
    <property type="match status" value="1"/>
</dbReference>
<dbReference type="InterPro" id="IPR025944">
    <property type="entry name" value="Sigma_54_int_dom_CS"/>
</dbReference>
<dbReference type="AlphaFoldDB" id="Q21R03"/>
<dbReference type="SUPFAM" id="SSF46689">
    <property type="entry name" value="Homeodomain-like"/>
    <property type="match status" value="1"/>
</dbReference>
<dbReference type="Gene3D" id="3.40.50.300">
    <property type="entry name" value="P-loop containing nucleotide triphosphate hydrolases"/>
    <property type="match status" value="1"/>
</dbReference>
<evidence type="ECO:0000259" key="8">
    <source>
        <dbReference type="PROSITE" id="PS50110"/>
    </source>
</evidence>
<feature type="domain" description="Response regulatory" evidence="8">
    <location>
        <begin position="8"/>
        <end position="122"/>
    </location>
</feature>
<evidence type="ECO:0000256" key="5">
    <source>
        <dbReference type="ARBA" id="ARBA00023163"/>
    </source>
</evidence>
<keyword evidence="3" id="KW-0805">Transcription regulation</keyword>
<dbReference type="OrthoDB" id="9761705at2"/>
<dbReference type="Gene3D" id="1.10.10.60">
    <property type="entry name" value="Homeodomain-like"/>
    <property type="match status" value="1"/>
</dbReference>
<dbReference type="PROSITE" id="PS00675">
    <property type="entry name" value="SIGMA54_INTERACT_1"/>
    <property type="match status" value="1"/>
</dbReference>
<dbReference type="Pfam" id="PF00158">
    <property type="entry name" value="Sigma54_activat"/>
    <property type="match status" value="1"/>
</dbReference>
<dbReference type="Gene3D" id="1.10.8.60">
    <property type="match status" value="1"/>
</dbReference>
<evidence type="ECO:0000313" key="9">
    <source>
        <dbReference type="EMBL" id="ABD71800.1"/>
    </source>
</evidence>
<dbReference type="EMBL" id="CP000267">
    <property type="protein sequence ID" value="ABD71800.1"/>
    <property type="molecule type" value="Genomic_DNA"/>
</dbReference>
<protein>
    <submittedName>
        <fullName evidence="9">Two component, sigma54 specific, transcriptional regulator, Fis family</fullName>
    </submittedName>
</protein>
<dbReference type="Pfam" id="PF02954">
    <property type="entry name" value="HTH_8"/>
    <property type="match status" value="1"/>
</dbReference>
<dbReference type="eggNOG" id="COG2204">
    <property type="taxonomic scope" value="Bacteria"/>
</dbReference>
<dbReference type="Pfam" id="PF25601">
    <property type="entry name" value="AAA_lid_14"/>
    <property type="match status" value="1"/>
</dbReference>
<dbReference type="PANTHER" id="PTHR32071:SF117">
    <property type="entry name" value="PTS-DEPENDENT DIHYDROXYACETONE KINASE OPERON REGULATORY PROTEIN-RELATED"/>
    <property type="match status" value="1"/>
</dbReference>
<dbReference type="SMART" id="SM00448">
    <property type="entry name" value="REC"/>
    <property type="match status" value="1"/>
</dbReference>
<dbReference type="GO" id="GO:0006355">
    <property type="term" value="P:regulation of DNA-templated transcription"/>
    <property type="evidence" value="ECO:0007669"/>
    <property type="project" value="InterPro"/>
</dbReference>
<name>Q21R03_ALBFT</name>
<dbReference type="Proteomes" id="UP000008332">
    <property type="component" value="Chromosome"/>
</dbReference>
<dbReference type="GO" id="GO:0043565">
    <property type="term" value="F:sequence-specific DNA binding"/>
    <property type="evidence" value="ECO:0007669"/>
    <property type="project" value="InterPro"/>
</dbReference>
<dbReference type="PROSITE" id="PS50110">
    <property type="entry name" value="RESPONSE_REGULATORY"/>
    <property type="match status" value="1"/>
</dbReference>
<dbReference type="Gene3D" id="3.40.50.2300">
    <property type="match status" value="1"/>
</dbReference>
<keyword evidence="6" id="KW-0597">Phosphoprotein</keyword>
<dbReference type="InterPro" id="IPR009057">
    <property type="entry name" value="Homeodomain-like_sf"/>
</dbReference>
<dbReference type="PROSITE" id="PS00676">
    <property type="entry name" value="SIGMA54_INTERACT_2"/>
    <property type="match status" value="1"/>
</dbReference>
<keyword evidence="1" id="KW-0547">Nucleotide-binding</keyword>
<dbReference type="InterPro" id="IPR011006">
    <property type="entry name" value="CheY-like_superfamily"/>
</dbReference>
<evidence type="ECO:0000313" key="10">
    <source>
        <dbReference type="Proteomes" id="UP000008332"/>
    </source>
</evidence>
<dbReference type="InterPro" id="IPR025662">
    <property type="entry name" value="Sigma_54_int_dom_ATP-bd_1"/>
</dbReference>
<dbReference type="PROSITE" id="PS00688">
    <property type="entry name" value="SIGMA54_INTERACT_3"/>
    <property type="match status" value="1"/>
</dbReference>
<dbReference type="PROSITE" id="PS50045">
    <property type="entry name" value="SIGMA54_INTERACT_4"/>
    <property type="match status" value="1"/>
</dbReference>